<feature type="binding site" evidence="10">
    <location>
        <position position="141"/>
    </location>
    <ligand>
        <name>substrate</name>
    </ligand>
</feature>
<proteinExistence type="inferred from homology"/>
<accession>A0A7X4W3Z3</accession>
<keyword evidence="7 10" id="KW-0520">NAD</keyword>
<dbReference type="PANTHER" id="PTHR30004">
    <property type="entry name" value="4-HYDROXYTHREONINE-4-PHOSPHATE DEHYDROGENASE"/>
    <property type="match status" value="1"/>
</dbReference>
<protein>
    <recommendedName>
        <fullName evidence="10">4-hydroxythreonine-4-phosphate dehydrogenase</fullName>
        <ecNumber evidence="10">1.1.1.262</ecNumber>
    </recommendedName>
    <alternativeName>
        <fullName evidence="10">4-(phosphohydroxy)-L-threonine dehydrogenase</fullName>
    </alternativeName>
</protein>
<comment type="pathway">
    <text evidence="10">Cofactor biosynthesis; pyridoxine 5'-phosphate biosynthesis; pyridoxine 5'-phosphate from D-erythrose 4-phosphate: step 4/5.</text>
</comment>
<dbReference type="GO" id="GO:0008615">
    <property type="term" value="P:pyridoxine biosynthetic process"/>
    <property type="evidence" value="ECO:0007669"/>
    <property type="project" value="UniProtKB-UniRule"/>
</dbReference>
<evidence type="ECO:0000256" key="10">
    <source>
        <dbReference type="HAMAP-Rule" id="MF_00536"/>
    </source>
</evidence>
<dbReference type="GO" id="GO:0005737">
    <property type="term" value="C:cytoplasm"/>
    <property type="evidence" value="ECO:0007669"/>
    <property type="project" value="UniProtKB-SubCell"/>
</dbReference>
<evidence type="ECO:0000256" key="6">
    <source>
        <dbReference type="ARBA" id="ARBA00023002"/>
    </source>
</evidence>
<evidence type="ECO:0000313" key="12">
    <source>
        <dbReference type="Proteomes" id="UP000487929"/>
    </source>
</evidence>
<feature type="binding site" evidence="10">
    <location>
        <position position="292"/>
    </location>
    <ligand>
        <name>substrate</name>
    </ligand>
</feature>
<keyword evidence="3 10" id="KW-0862">Zinc</keyword>
<feature type="binding site" evidence="10">
    <location>
        <position position="301"/>
    </location>
    <ligand>
        <name>substrate</name>
    </ligand>
</feature>
<dbReference type="Pfam" id="PF04166">
    <property type="entry name" value="PdxA"/>
    <property type="match status" value="1"/>
</dbReference>
<dbReference type="PANTHER" id="PTHR30004:SF5">
    <property type="entry name" value="4-HYDROXYTHREONINE-4-PHOSPHATE DEHYDROGENASE"/>
    <property type="match status" value="1"/>
</dbReference>
<comment type="caution">
    <text evidence="11">The sequence shown here is derived from an EMBL/GenBank/DDBJ whole genome shotgun (WGS) entry which is preliminary data.</text>
</comment>
<dbReference type="InterPro" id="IPR037510">
    <property type="entry name" value="PdxA"/>
</dbReference>
<dbReference type="GO" id="GO:0000287">
    <property type="term" value="F:magnesium ion binding"/>
    <property type="evidence" value="ECO:0007669"/>
    <property type="project" value="UniProtKB-UniRule"/>
</dbReference>
<dbReference type="NCBIfam" id="TIGR00557">
    <property type="entry name" value="pdxA"/>
    <property type="match status" value="1"/>
</dbReference>
<dbReference type="GO" id="GO:0051287">
    <property type="term" value="F:NAD binding"/>
    <property type="evidence" value="ECO:0007669"/>
    <property type="project" value="InterPro"/>
</dbReference>
<dbReference type="InterPro" id="IPR005255">
    <property type="entry name" value="PdxA_fam"/>
</dbReference>
<dbReference type="Gene3D" id="3.40.718.10">
    <property type="entry name" value="Isopropylmalate Dehydrogenase"/>
    <property type="match status" value="1"/>
</dbReference>
<keyword evidence="1 10" id="KW-0963">Cytoplasm</keyword>
<dbReference type="EC" id="1.1.1.262" evidence="10"/>
<feature type="binding site" evidence="10">
    <location>
        <position position="284"/>
    </location>
    <ligand>
        <name>a divalent metal cation</name>
        <dbReference type="ChEBI" id="CHEBI:60240"/>
        <note>ligand shared between dimeric partners</note>
    </ligand>
</feature>
<keyword evidence="2 10" id="KW-0479">Metal-binding</keyword>
<keyword evidence="8 10" id="KW-0664">Pyridoxine biosynthesis</keyword>
<dbReference type="HAMAP" id="MF_00536">
    <property type="entry name" value="PdxA"/>
    <property type="match status" value="1"/>
</dbReference>
<evidence type="ECO:0000256" key="8">
    <source>
        <dbReference type="ARBA" id="ARBA00023096"/>
    </source>
</evidence>
<keyword evidence="4 10" id="KW-0460">Magnesium</keyword>
<comment type="subcellular location">
    <subcellularLocation>
        <location evidence="10">Cytoplasm</location>
    </subcellularLocation>
</comment>
<comment type="function">
    <text evidence="10">Catalyzes the NAD(P)-dependent oxidation of 4-(phosphooxy)-L-threonine (HTP) into 2-amino-3-oxo-4-(phosphooxy)butyric acid which spontaneously decarboxylates to form 3-amino-2-oxopropyl phosphate (AHAP).</text>
</comment>
<evidence type="ECO:0000256" key="9">
    <source>
        <dbReference type="ARBA" id="ARBA00023285"/>
    </source>
</evidence>
<keyword evidence="9 10" id="KW-0170">Cobalt</keyword>
<dbReference type="Proteomes" id="UP000487929">
    <property type="component" value="Unassembled WGS sequence"/>
</dbReference>
<dbReference type="OrthoDB" id="9801783at2"/>
<comment type="catalytic activity">
    <reaction evidence="10">
        <text>4-(phosphooxy)-L-threonine + NAD(+) = 3-amino-2-oxopropyl phosphate + CO2 + NADH</text>
        <dbReference type="Rhea" id="RHEA:32275"/>
        <dbReference type="ChEBI" id="CHEBI:16526"/>
        <dbReference type="ChEBI" id="CHEBI:57279"/>
        <dbReference type="ChEBI" id="CHEBI:57540"/>
        <dbReference type="ChEBI" id="CHEBI:57945"/>
        <dbReference type="ChEBI" id="CHEBI:58452"/>
        <dbReference type="EC" id="1.1.1.262"/>
    </reaction>
</comment>
<organism evidence="11 12">
    <name type="scientific">Halomonas alimentaria</name>
    <dbReference type="NCBI Taxonomy" id="147248"/>
    <lineage>
        <taxon>Bacteria</taxon>
        <taxon>Pseudomonadati</taxon>
        <taxon>Pseudomonadota</taxon>
        <taxon>Gammaproteobacteria</taxon>
        <taxon>Oceanospirillales</taxon>
        <taxon>Halomonadaceae</taxon>
        <taxon>Halomonas</taxon>
    </lineage>
</organism>
<evidence type="ECO:0000256" key="1">
    <source>
        <dbReference type="ARBA" id="ARBA00022490"/>
    </source>
</evidence>
<dbReference type="UniPathway" id="UPA00244">
    <property type="reaction ID" value="UER00312"/>
</dbReference>
<comment type="similarity">
    <text evidence="10">Belongs to the PdxA family.</text>
</comment>
<evidence type="ECO:0000256" key="4">
    <source>
        <dbReference type="ARBA" id="ARBA00022842"/>
    </source>
</evidence>
<dbReference type="EMBL" id="WUTT01000001">
    <property type="protein sequence ID" value="NAW33970.1"/>
    <property type="molecule type" value="Genomic_DNA"/>
</dbReference>
<name>A0A7X4W3Z3_9GAMM</name>
<keyword evidence="5 10" id="KW-0521">NADP</keyword>
<keyword evidence="6 10" id="KW-0560">Oxidoreductase</keyword>
<dbReference type="SUPFAM" id="SSF53659">
    <property type="entry name" value="Isocitrate/Isopropylmalate dehydrogenase-like"/>
    <property type="match status" value="1"/>
</dbReference>
<comment type="miscellaneous">
    <text evidence="10">The active site is located at the dimer interface.</text>
</comment>
<evidence type="ECO:0000256" key="2">
    <source>
        <dbReference type="ARBA" id="ARBA00022723"/>
    </source>
</evidence>
<comment type="cofactor">
    <cofactor evidence="10">
        <name>Zn(2+)</name>
        <dbReference type="ChEBI" id="CHEBI:29105"/>
    </cofactor>
    <cofactor evidence="10">
        <name>Mg(2+)</name>
        <dbReference type="ChEBI" id="CHEBI:18420"/>
    </cofactor>
    <cofactor evidence="10">
        <name>Co(2+)</name>
        <dbReference type="ChEBI" id="CHEBI:48828"/>
    </cofactor>
    <text evidence="10">Binds 1 divalent metal cation per subunit. Can use ions such as Zn(2+), Mg(2+) or Co(2+).</text>
</comment>
<dbReference type="GO" id="GO:0042823">
    <property type="term" value="P:pyridoxal phosphate biosynthetic process"/>
    <property type="evidence" value="ECO:0007669"/>
    <property type="project" value="UniProtKB-UniRule"/>
</dbReference>
<dbReference type="GO" id="GO:0008270">
    <property type="term" value="F:zinc ion binding"/>
    <property type="evidence" value="ECO:0007669"/>
    <property type="project" value="UniProtKB-UniRule"/>
</dbReference>
<gene>
    <name evidence="10 11" type="primary">pdxA</name>
    <name evidence="11" type="ORF">GRB96_06030</name>
</gene>
<comment type="subunit">
    <text evidence="10">Homodimer.</text>
</comment>
<feature type="binding site" evidence="10">
    <location>
        <position position="310"/>
    </location>
    <ligand>
        <name>substrate</name>
    </ligand>
</feature>
<feature type="binding site" evidence="10">
    <location>
        <position position="140"/>
    </location>
    <ligand>
        <name>substrate</name>
    </ligand>
</feature>
<reference evidence="11 12" key="1">
    <citation type="submission" date="2019-12" db="EMBL/GenBank/DDBJ databases">
        <title>Draft genome sequencing of Halomonas alimentaria DSM 15356.</title>
        <authorList>
            <person name="Pandiyan K."/>
            <person name="Kushwaha P."/>
            <person name="Gowdham M."/>
            <person name="Chakdar H."/>
            <person name="Singh A."/>
            <person name="Kumar M."/>
            <person name="Saxena A.K."/>
        </authorList>
    </citation>
    <scope>NUCLEOTIDE SEQUENCE [LARGE SCALE GENOMIC DNA]</scope>
    <source>
        <strain evidence="11 12">DSM 15356</strain>
    </source>
</reference>
<dbReference type="GO" id="GO:0050897">
    <property type="term" value="F:cobalt ion binding"/>
    <property type="evidence" value="ECO:0007669"/>
    <property type="project" value="UniProtKB-UniRule"/>
</dbReference>
<feature type="binding site" evidence="10">
    <location>
        <position position="184"/>
    </location>
    <ligand>
        <name>a divalent metal cation</name>
        <dbReference type="ChEBI" id="CHEBI:60240"/>
        <note>ligand shared between dimeric partners</note>
    </ligand>
</feature>
<dbReference type="RefSeq" id="WP_161431291.1">
    <property type="nucleotide sequence ID" value="NZ_WUTT01000001.1"/>
</dbReference>
<evidence type="ECO:0000313" key="11">
    <source>
        <dbReference type="EMBL" id="NAW33970.1"/>
    </source>
</evidence>
<evidence type="ECO:0000256" key="7">
    <source>
        <dbReference type="ARBA" id="ARBA00023027"/>
    </source>
</evidence>
<dbReference type="GO" id="GO:0050570">
    <property type="term" value="F:4-hydroxythreonine-4-phosphate dehydrogenase activity"/>
    <property type="evidence" value="ECO:0007669"/>
    <property type="project" value="UniProtKB-UniRule"/>
</dbReference>
<sequence>MATPAAPVLALTSGEPAGIGPELVLMLAAEGVAGTRPVAVGDPGLLAERAAALGLAVELVELAPGEAVPAARPGRLPVWPVALRAPVRPGVLEVANADYVLETLDVAIHACRAGQAAGMVTAPLHKGVILDAGHARFTGHTEYLRDACGVEEVVMMLATDAALHAERPGWMGSAALRVALATTHLPLREVADAITRERLMRVLRILDADLMRWFGVARPRIAVCGLNPHAGEGGHLGREELEVIEPTLEALRGEGLTLDGPLPADTLFTPRHLTGVDAVLAMYHDQGLPVLKYAGFGRAANITLGLPLVRTSVDHGTALDLAGTGRADPGSLRVAVALAAQMAARGGGN</sequence>
<keyword evidence="12" id="KW-1185">Reference proteome</keyword>
<evidence type="ECO:0000256" key="5">
    <source>
        <dbReference type="ARBA" id="ARBA00022857"/>
    </source>
</evidence>
<dbReference type="AlphaFoldDB" id="A0A7X4W3Z3"/>
<feature type="binding site" evidence="10">
    <location>
        <position position="229"/>
    </location>
    <ligand>
        <name>a divalent metal cation</name>
        <dbReference type="ChEBI" id="CHEBI:60240"/>
        <note>ligand shared between dimeric partners</note>
    </ligand>
</feature>
<evidence type="ECO:0000256" key="3">
    <source>
        <dbReference type="ARBA" id="ARBA00022833"/>
    </source>
</evidence>